<evidence type="ECO:0000313" key="2">
    <source>
        <dbReference type="Proteomes" id="UP000070319"/>
    </source>
</evidence>
<dbReference type="PATRIC" id="fig|329854.7.peg.3698"/>
<dbReference type="EMBL" id="LTDF01000137">
    <property type="protein sequence ID" value="KXT45487.1"/>
    <property type="molecule type" value="Genomic_DNA"/>
</dbReference>
<dbReference type="Proteomes" id="UP000070319">
    <property type="component" value="Unassembled WGS sequence"/>
</dbReference>
<name>A0A139L215_9BACE</name>
<protein>
    <submittedName>
        <fullName evidence="1">Uncharacterized protein</fullName>
    </submittedName>
</protein>
<dbReference type="AlphaFoldDB" id="A0A139L215"/>
<organism evidence="1">
    <name type="scientific">Bacteroides intestinalis</name>
    <dbReference type="NCBI Taxonomy" id="329854"/>
    <lineage>
        <taxon>Bacteria</taxon>
        <taxon>Pseudomonadati</taxon>
        <taxon>Bacteroidota</taxon>
        <taxon>Bacteroidia</taxon>
        <taxon>Bacteroidales</taxon>
        <taxon>Bacteroidaceae</taxon>
        <taxon>Bacteroides</taxon>
    </lineage>
</organism>
<proteinExistence type="predicted"/>
<comment type="caution">
    <text evidence="1">The sequence shown here is derived from an EMBL/GenBank/DDBJ whole genome shotgun (WGS) entry which is preliminary data.</text>
</comment>
<evidence type="ECO:0000313" key="1">
    <source>
        <dbReference type="EMBL" id="KXT45487.1"/>
    </source>
</evidence>
<reference evidence="1 2" key="1">
    <citation type="submission" date="2016-02" db="EMBL/GenBank/DDBJ databases">
        <authorList>
            <person name="Wen L."/>
            <person name="He K."/>
            <person name="Yang H."/>
        </authorList>
    </citation>
    <scope>NUCLEOTIDE SEQUENCE [LARGE SCALE GENOMIC DNA]</scope>
    <source>
        <strain evidence="1 2">KLE1704</strain>
    </source>
</reference>
<sequence length="82" mass="9580">MRKQRKVIHVELKEPYKGKNHYYFGSITAIYELLPTEVVGVSKESLWNVLKNGEHKGRKAIIRYGTLHTKQSNRGIKKEKEV</sequence>
<gene>
    <name evidence="1" type="ORF">HMPREF2531_03636</name>
</gene>
<accession>A0A139L215</accession>
<dbReference type="RefSeq" id="WP_061437363.1">
    <property type="nucleotide sequence ID" value="NZ_KQ968725.1"/>
</dbReference>